<dbReference type="PANTHER" id="PTHR15549">
    <property type="entry name" value="PAIRED IMMUNOGLOBULIN-LIKE TYPE 2 RECEPTOR"/>
    <property type="match status" value="1"/>
</dbReference>
<evidence type="ECO:0000256" key="2">
    <source>
        <dbReference type="ARBA" id="ARBA00022692"/>
    </source>
</evidence>
<comment type="caution">
    <text evidence="7">The sequence shown here is derived from an EMBL/GenBank/DDBJ whole genome shotgun (WGS) entry which is preliminary data.</text>
</comment>
<dbReference type="AlphaFoldDB" id="A0A9P4N2Y1"/>
<keyword evidence="8" id="KW-1185">Reference proteome</keyword>
<feature type="compositionally biased region" description="Basic and acidic residues" evidence="5">
    <location>
        <begin position="330"/>
        <end position="346"/>
    </location>
</feature>
<evidence type="ECO:0000313" key="8">
    <source>
        <dbReference type="Proteomes" id="UP000799536"/>
    </source>
</evidence>
<dbReference type="OrthoDB" id="4158815at2759"/>
<organism evidence="7 8">
    <name type="scientific">Delitschia confertaspora ATCC 74209</name>
    <dbReference type="NCBI Taxonomy" id="1513339"/>
    <lineage>
        <taxon>Eukaryota</taxon>
        <taxon>Fungi</taxon>
        <taxon>Dikarya</taxon>
        <taxon>Ascomycota</taxon>
        <taxon>Pezizomycotina</taxon>
        <taxon>Dothideomycetes</taxon>
        <taxon>Pleosporomycetidae</taxon>
        <taxon>Pleosporales</taxon>
        <taxon>Delitschiaceae</taxon>
        <taxon>Delitschia</taxon>
    </lineage>
</organism>
<sequence length="356" mass="38996">MATMNFNPNKWYQWYNNQDETNSMIGTSLYDRGQAGAIFIQATNTTKNGQKWQFFAVDSPASTYIVRCRDGGPQGFLEVFINPSVKEEDVPGQTVPWLAKNGTDNSIYWRFGAWGDGTYYMYNKQNGTDWYLKRRGNGLLAMEKSTTTPQDGLRYNFREIGEIADAKYSTVQASQTTIGLATATGGFVSAITSASAPSNTSAPPNTSTTPTPSSSPSSNASPSSSPDNSSAHSSSGLSTGAKVAIGVTIPVVAILAVLLAFFFIRRRRNRQAPYQDNAVHEMPVEVTKYEMYQSDVKHEMTNTPGVVELPGDVITPPGYPASPLAQALKPEPREETHAPQGERHMEVPYTRTQKFT</sequence>
<dbReference type="InterPro" id="IPR051694">
    <property type="entry name" value="Immunoregulatory_rcpt-like"/>
</dbReference>
<evidence type="ECO:0000256" key="4">
    <source>
        <dbReference type="ARBA" id="ARBA00023136"/>
    </source>
</evidence>
<name>A0A9P4N2Y1_9PLEO</name>
<dbReference type="EMBL" id="ML993859">
    <property type="protein sequence ID" value="KAF2205265.1"/>
    <property type="molecule type" value="Genomic_DNA"/>
</dbReference>
<dbReference type="Proteomes" id="UP000799536">
    <property type="component" value="Unassembled WGS sequence"/>
</dbReference>
<keyword evidence="2 6" id="KW-0812">Transmembrane</keyword>
<feature type="transmembrane region" description="Helical" evidence="6">
    <location>
        <begin position="243"/>
        <end position="264"/>
    </location>
</feature>
<keyword evidence="3 6" id="KW-1133">Transmembrane helix</keyword>
<dbReference type="GO" id="GO:0071944">
    <property type="term" value="C:cell periphery"/>
    <property type="evidence" value="ECO:0007669"/>
    <property type="project" value="UniProtKB-ARBA"/>
</dbReference>
<dbReference type="PANTHER" id="PTHR15549:SF26">
    <property type="entry name" value="AXIAL BUDDING PATTERN PROTEIN 2-RELATED"/>
    <property type="match status" value="1"/>
</dbReference>
<feature type="region of interest" description="Disordered" evidence="5">
    <location>
        <begin position="194"/>
        <end position="237"/>
    </location>
</feature>
<evidence type="ECO:0000256" key="6">
    <source>
        <dbReference type="SAM" id="Phobius"/>
    </source>
</evidence>
<accession>A0A9P4N2Y1</accession>
<keyword evidence="4 6" id="KW-0472">Membrane</keyword>
<gene>
    <name evidence="7" type="ORF">GQ43DRAFT_428247</name>
</gene>
<evidence type="ECO:0000256" key="5">
    <source>
        <dbReference type="SAM" id="MobiDB-lite"/>
    </source>
</evidence>
<evidence type="ECO:0000313" key="7">
    <source>
        <dbReference type="EMBL" id="KAF2205265.1"/>
    </source>
</evidence>
<evidence type="ECO:0000256" key="3">
    <source>
        <dbReference type="ARBA" id="ARBA00022989"/>
    </source>
</evidence>
<evidence type="ECO:0008006" key="9">
    <source>
        <dbReference type="Google" id="ProtNLM"/>
    </source>
</evidence>
<protein>
    <recommendedName>
        <fullName evidence="9">Ricin B lectin domain-containing protein</fullName>
    </recommendedName>
</protein>
<comment type="subcellular location">
    <subcellularLocation>
        <location evidence="1">Membrane</location>
        <topology evidence="1">Single-pass membrane protein</topology>
    </subcellularLocation>
</comment>
<feature type="region of interest" description="Disordered" evidence="5">
    <location>
        <begin position="328"/>
        <end position="356"/>
    </location>
</feature>
<dbReference type="GO" id="GO:0016020">
    <property type="term" value="C:membrane"/>
    <property type="evidence" value="ECO:0007669"/>
    <property type="project" value="UniProtKB-SubCell"/>
</dbReference>
<proteinExistence type="predicted"/>
<reference evidence="7" key="1">
    <citation type="journal article" date="2020" name="Stud. Mycol.">
        <title>101 Dothideomycetes genomes: a test case for predicting lifestyles and emergence of pathogens.</title>
        <authorList>
            <person name="Haridas S."/>
            <person name="Albert R."/>
            <person name="Binder M."/>
            <person name="Bloem J."/>
            <person name="Labutti K."/>
            <person name="Salamov A."/>
            <person name="Andreopoulos B."/>
            <person name="Baker S."/>
            <person name="Barry K."/>
            <person name="Bills G."/>
            <person name="Bluhm B."/>
            <person name="Cannon C."/>
            <person name="Castanera R."/>
            <person name="Culley D."/>
            <person name="Daum C."/>
            <person name="Ezra D."/>
            <person name="Gonzalez J."/>
            <person name="Henrissat B."/>
            <person name="Kuo A."/>
            <person name="Liang C."/>
            <person name="Lipzen A."/>
            <person name="Lutzoni F."/>
            <person name="Magnuson J."/>
            <person name="Mondo S."/>
            <person name="Nolan M."/>
            <person name="Ohm R."/>
            <person name="Pangilinan J."/>
            <person name="Park H.-J."/>
            <person name="Ramirez L."/>
            <person name="Alfaro M."/>
            <person name="Sun H."/>
            <person name="Tritt A."/>
            <person name="Yoshinaga Y."/>
            <person name="Zwiers L.-H."/>
            <person name="Turgeon B."/>
            <person name="Goodwin S."/>
            <person name="Spatafora J."/>
            <person name="Crous P."/>
            <person name="Grigoriev I."/>
        </authorList>
    </citation>
    <scope>NUCLEOTIDE SEQUENCE</scope>
    <source>
        <strain evidence="7">ATCC 74209</strain>
    </source>
</reference>
<evidence type="ECO:0000256" key="1">
    <source>
        <dbReference type="ARBA" id="ARBA00004167"/>
    </source>
</evidence>